<keyword evidence="2" id="KW-1185">Reference proteome</keyword>
<gene>
    <name evidence="1" type="ORF">SKAU_G00280830</name>
</gene>
<evidence type="ECO:0000313" key="2">
    <source>
        <dbReference type="Proteomes" id="UP001152622"/>
    </source>
</evidence>
<organism evidence="1 2">
    <name type="scientific">Synaphobranchus kaupii</name>
    <name type="common">Kaup's arrowtooth eel</name>
    <dbReference type="NCBI Taxonomy" id="118154"/>
    <lineage>
        <taxon>Eukaryota</taxon>
        <taxon>Metazoa</taxon>
        <taxon>Chordata</taxon>
        <taxon>Craniata</taxon>
        <taxon>Vertebrata</taxon>
        <taxon>Euteleostomi</taxon>
        <taxon>Actinopterygii</taxon>
        <taxon>Neopterygii</taxon>
        <taxon>Teleostei</taxon>
        <taxon>Anguilliformes</taxon>
        <taxon>Synaphobranchidae</taxon>
        <taxon>Synaphobranchus</taxon>
    </lineage>
</organism>
<name>A0A9Q1EX17_SYNKA</name>
<sequence length="76" mass="8366">MVVVCSHPKTREATGSPITLLNNKLVSNPSTLRDSARGLTDCATNCRLLHHPEITRHLLTLGLHFLNVEVSHPHPP</sequence>
<evidence type="ECO:0000313" key="1">
    <source>
        <dbReference type="EMBL" id="KAJ8346682.1"/>
    </source>
</evidence>
<dbReference type="AlphaFoldDB" id="A0A9Q1EX17"/>
<dbReference type="EMBL" id="JAINUF010000011">
    <property type="protein sequence ID" value="KAJ8346682.1"/>
    <property type="molecule type" value="Genomic_DNA"/>
</dbReference>
<accession>A0A9Q1EX17</accession>
<protein>
    <submittedName>
        <fullName evidence="1">Uncharacterized protein</fullName>
    </submittedName>
</protein>
<reference evidence="1" key="1">
    <citation type="journal article" date="2023" name="Science">
        <title>Genome structures resolve the early diversification of teleost fishes.</title>
        <authorList>
            <person name="Parey E."/>
            <person name="Louis A."/>
            <person name="Montfort J."/>
            <person name="Bouchez O."/>
            <person name="Roques C."/>
            <person name="Iampietro C."/>
            <person name="Lluch J."/>
            <person name="Castinel A."/>
            <person name="Donnadieu C."/>
            <person name="Desvignes T."/>
            <person name="Floi Bucao C."/>
            <person name="Jouanno E."/>
            <person name="Wen M."/>
            <person name="Mejri S."/>
            <person name="Dirks R."/>
            <person name="Jansen H."/>
            <person name="Henkel C."/>
            <person name="Chen W.J."/>
            <person name="Zahm M."/>
            <person name="Cabau C."/>
            <person name="Klopp C."/>
            <person name="Thompson A.W."/>
            <person name="Robinson-Rechavi M."/>
            <person name="Braasch I."/>
            <person name="Lecointre G."/>
            <person name="Bobe J."/>
            <person name="Postlethwait J.H."/>
            <person name="Berthelot C."/>
            <person name="Roest Crollius H."/>
            <person name="Guiguen Y."/>
        </authorList>
    </citation>
    <scope>NUCLEOTIDE SEQUENCE</scope>
    <source>
        <strain evidence="1">WJC10195</strain>
    </source>
</reference>
<dbReference type="Proteomes" id="UP001152622">
    <property type="component" value="Chromosome 11"/>
</dbReference>
<comment type="caution">
    <text evidence="1">The sequence shown here is derived from an EMBL/GenBank/DDBJ whole genome shotgun (WGS) entry which is preliminary data.</text>
</comment>
<proteinExistence type="predicted"/>